<name>A0A0R2JDC5_9LACO</name>
<dbReference type="OrthoDB" id="9805030at2"/>
<keyword evidence="5 7" id="KW-0067">ATP-binding</keyword>
<comment type="domain">
    <text evidence="5">Consists of three domains, a large central CORE domain and two small peripheral domains, NMPbind and LID, which undergo movements during catalysis. The LID domain closes over the site of phosphoryl transfer upon ATP binding. Assembling and dissambling the active center during each catalytic cycle provides an effective means to prevent ATP hydrolysis.</text>
</comment>
<dbReference type="Pfam" id="PF00406">
    <property type="entry name" value="ADK"/>
    <property type="match status" value="1"/>
</dbReference>
<feature type="binding site" evidence="5">
    <location>
        <begin position="12"/>
        <end position="17"/>
    </location>
    <ligand>
        <name>ATP</name>
        <dbReference type="ChEBI" id="CHEBI:30616"/>
    </ligand>
</feature>
<dbReference type="HAMAP" id="MF_00235">
    <property type="entry name" value="Adenylate_kinase_Adk"/>
    <property type="match status" value="1"/>
</dbReference>
<dbReference type="NCBIfam" id="NF011104">
    <property type="entry name" value="PRK14531.1"/>
    <property type="match status" value="1"/>
</dbReference>
<feature type="binding site" evidence="5">
    <location>
        <begin position="87"/>
        <end position="90"/>
    </location>
    <ligand>
        <name>AMP</name>
        <dbReference type="ChEBI" id="CHEBI:456215"/>
    </ligand>
</feature>
<keyword evidence="1 5" id="KW-0808">Transferase</keyword>
<evidence type="ECO:0000256" key="5">
    <source>
        <dbReference type="HAMAP-Rule" id="MF_00235"/>
    </source>
</evidence>
<feature type="binding site" evidence="5">
    <location>
        <position position="38"/>
    </location>
    <ligand>
        <name>AMP</name>
        <dbReference type="ChEBI" id="CHEBI:456215"/>
    </ligand>
</feature>
<comment type="catalytic activity">
    <reaction evidence="5 7">
        <text>AMP + ATP = 2 ADP</text>
        <dbReference type="Rhea" id="RHEA:12973"/>
        <dbReference type="ChEBI" id="CHEBI:30616"/>
        <dbReference type="ChEBI" id="CHEBI:456215"/>
        <dbReference type="ChEBI" id="CHEBI:456216"/>
        <dbReference type="EC" id="2.7.4.3"/>
    </reaction>
</comment>
<evidence type="ECO:0000256" key="6">
    <source>
        <dbReference type="RuleBase" id="RU003330"/>
    </source>
</evidence>
<gene>
    <name evidence="5" type="primary">adk</name>
    <name evidence="8" type="ORF">IV73_GL000490</name>
</gene>
<organism evidence="8 9">
    <name type="scientific">Weissella kandleri</name>
    <dbReference type="NCBI Taxonomy" id="1616"/>
    <lineage>
        <taxon>Bacteria</taxon>
        <taxon>Bacillati</taxon>
        <taxon>Bacillota</taxon>
        <taxon>Bacilli</taxon>
        <taxon>Lactobacillales</taxon>
        <taxon>Lactobacillaceae</taxon>
        <taxon>Weissella</taxon>
    </lineage>
</organism>
<dbReference type="Gene3D" id="3.40.50.300">
    <property type="entry name" value="P-loop containing nucleotide triphosphate hydrolases"/>
    <property type="match status" value="1"/>
</dbReference>
<dbReference type="PANTHER" id="PTHR23359">
    <property type="entry name" value="NUCLEOTIDE KINASE"/>
    <property type="match status" value="1"/>
</dbReference>
<dbReference type="GO" id="GO:0005737">
    <property type="term" value="C:cytoplasm"/>
    <property type="evidence" value="ECO:0007669"/>
    <property type="project" value="UniProtKB-SubCell"/>
</dbReference>
<dbReference type="InterPro" id="IPR027417">
    <property type="entry name" value="P-loop_NTPase"/>
</dbReference>
<feature type="binding site" evidence="5">
    <location>
        <begin position="59"/>
        <end position="61"/>
    </location>
    <ligand>
        <name>AMP</name>
        <dbReference type="ChEBI" id="CHEBI:456215"/>
    </ligand>
</feature>
<feature type="binding site" evidence="5">
    <location>
        <position position="33"/>
    </location>
    <ligand>
        <name>AMP</name>
        <dbReference type="ChEBI" id="CHEBI:456215"/>
    </ligand>
</feature>
<feature type="binding site" evidence="5">
    <location>
        <position position="170"/>
    </location>
    <ligand>
        <name>ATP</name>
        <dbReference type="ChEBI" id="CHEBI:30616"/>
    </ligand>
</feature>
<dbReference type="NCBIfam" id="NF011100">
    <property type="entry name" value="PRK14527.1"/>
    <property type="match status" value="1"/>
</dbReference>
<evidence type="ECO:0000313" key="9">
    <source>
        <dbReference type="Proteomes" id="UP000051655"/>
    </source>
</evidence>
<comment type="caution">
    <text evidence="8">The sequence shown here is derived from an EMBL/GenBank/DDBJ whole genome shotgun (WGS) entry which is preliminary data.</text>
</comment>
<dbReference type="AlphaFoldDB" id="A0A0R2JDC5"/>
<dbReference type="InterPro" id="IPR033690">
    <property type="entry name" value="Adenylat_kinase_CS"/>
</dbReference>
<feature type="binding site" evidence="5">
    <location>
        <position position="129"/>
    </location>
    <ligand>
        <name>ATP</name>
        <dbReference type="ChEBI" id="CHEBI:30616"/>
    </ligand>
</feature>
<dbReference type="PROSITE" id="PS00113">
    <property type="entry name" value="ADENYLATE_KINASE"/>
    <property type="match status" value="1"/>
</dbReference>
<feature type="binding site" evidence="5">
    <location>
        <position position="131"/>
    </location>
    <ligand>
        <name>AMP</name>
        <dbReference type="ChEBI" id="CHEBI:456215"/>
    </ligand>
</feature>
<sequence>MSLNIMLLGLPGVGKGTQAEMMVETYHLPHISTGDMFRAAMANETELGLKAKAYMDAGNLVPDEVTDGIVEERLSEDDTKMGFILDGFPRNLDQATALDEMLSKQDRKLDAVLYFIADEAVLVDRMLARGRADDTPEVIKNRLAVNGELTAPIADYYAKQGLLHEIDGARELEVIFADVKTLLDNLKNA</sequence>
<keyword evidence="5" id="KW-0963">Cytoplasm</keyword>
<dbReference type="STRING" id="1616.IV73_GL000490"/>
<comment type="caution">
    <text evidence="5">Lacks conserved residue(s) required for the propagation of feature annotation.</text>
</comment>
<comment type="subcellular location">
    <subcellularLocation>
        <location evidence="5 7">Cytoplasm</location>
    </subcellularLocation>
</comment>
<feature type="region of interest" description="NMP" evidence="5">
    <location>
        <begin position="32"/>
        <end position="61"/>
    </location>
</feature>
<comment type="pathway">
    <text evidence="5">Purine metabolism; AMP biosynthesis via salvage pathway; AMP from ADP: step 1/1.</text>
</comment>
<dbReference type="NCBIfam" id="NF001381">
    <property type="entry name" value="PRK00279.1-3"/>
    <property type="match status" value="1"/>
</dbReference>
<feature type="binding site" evidence="5">
    <location>
        <position position="94"/>
    </location>
    <ligand>
        <name>AMP</name>
        <dbReference type="ChEBI" id="CHEBI:456215"/>
    </ligand>
</feature>
<accession>A0A0R2JDC5</accession>
<feature type="binding site" evidence="5">
    <location>
        <position position="142"/>
    </location>
    <ligand>
        <name>AMP</name>
        <dbReference type="ChEBI" id="CHEBI:456215"/>
    </ligand>
</feature>
<dbReference type="GO" id="GO:0044209">
    <property type="term" value="P:AMP salvage"/>
    <property type="evidence" value="ECO:0007669"/>
    <property type="project" value="UniProtKB-UniRule"/>
</dbReference>
<comment type="function">
    <text evidence="5">Catalyzes the reversible transfer of the terminal phosphate group between ATP and AMP. Plays an important role in cellular energy homeostasis and in adenine nucleotide metabolism.</text>
</comment>
<reference evidence="8 9" key="1">
    <citation type="journal article" date="2015" name="Genome Announc.">
        <title>Expanding the biotechnology potential of lactobacilli through comparative genomics of 213 strains and associated genera.</title>
        <authorList>
            <person name="Sun Z."/>
            <person name="Harris H.M."/>
            <person name="McCann A."/>
            <person name="Guo C."/>
            <person name="Argimon S."/>
            <person name="Zhang W."/>
            <person name="Yang X."/>
            <person name="Jeffery I.B."/>
            <person name="Cooney J.C."/>
            <person name="Kagawa T.F."/>
            <person name="Liu W."/>
            <person name="Song Y."/>
            <person name="Salvetti E."/>
            <person name="Wrobel A."/>
            <person name="Rasinkangas P."/>
            <person name="Parkhill J."/>
            <person name="Rea M.C."/>
            <person name="O'Sullivan O."/>
            <person name="Ritari J."/>
            <person name="Douillard F.P."/>
            <person name="Paul Ross R."/>
            <person name="Yang R."/>
            <person name="Briner A.E."/>
            <person name="Felis G.E."/>
            <person name="de Vos W.M."/>
            <person name="Barrangou R."/>
            <person name="Klaenhammer T.R."/>
            <person name="Caufield P.W."/>
            <person name="Cui Y."/>
            <person name="Zhang H."/>
            <person name="O'Toole P.W."/>
        </authorList>
    </citation>
    <scope>NUCLEOTIDE SEQUENCE [LARGE SCALE GENOMIC DNA]</scope>
    <source>
        <strain evidence="8 9">DSM 20593</strain>
    </source>
</reference>
<evidence type="ECO:0000256" key="3">
    <source>
        <dbReference type="ARBA" id="ARBA00022741"/>
    </source>
</evidence>
<dbReference type="RefSeq" id="WP_057754249.1">
    <property type="nucleotide sequence ID" value="NZ_JQBP01000002.1"/>
</dbReference>
<dbReference type="PATRIC" id="fig|1616.3.peg.506"/>
<comment type="subunit">
    <text evidence="5 7">Monomer.</text>
</comment>
<dbReference type="PRINTS" id="PR00094">
    <property type="entry name" value="ADENYLTKNASE"/>
</dbReference>
<protein>
    <recommendedName>
        <fullName evidence="5 7">Adenylate kinase</fullName>
        <shortName evidence="5">AK</shortName>
        <ecNumber evidence="5 7">2.7.4.3</ecNumber>
    </recommendedName>
    <alternativeName>
        <fullName evidence="5">ATP-AMP transphosphorylase</fullName>
    </alternativeName>
    <alternativeName>
        <fullName evidence="5">ATP:AMP phosphotransferase</fullName>
    </alternativeName>
    <alternativeName>
        <fullName evidence="5">Adenylate monophosphate kinase</fullName>
    </alternativeName>
</protein>
<evidence type="ECO:0000256" key="2">
    <source>
        <dbReference type="ARBA" id="ARBA00022727"/>
    </source>
</evidence>
<dbReference type="EC" id="2.7.4.3" evidence="5 7"/>
<dbReference type="UniPathway" id="UPA00588">
    <property type="reaction ID" value="UER00649"/>
</dbReference>
<keyword evidence="3 5" id="KW-0547">Nucleotide-binding</keyword>
<dbReference type="EMBL" id="JQBP01000002">
    <property type="protein sequence ID" value="KRN75327.1"/>
    <property type="molecule type" value="Genomic_DNA"/>
</dbReference>
<dbReference type="SUPFAM" id="SSF52540">
    <property type="entry name" value="P-loop containing nucleoside triphosphate hydrolases"/>
    <property type="match status" value="1"/>
</dbReference>
<evidence type="ECO:0000256" key="7">
    <source>
        <dbReference type="RuleBase" id="RU003331"/>
    </source>
</evidence>
<proteinExistence type="inferred from homology"/>
<evidence type="ECO:0000256" key="1">
    <source>
        <dbReference type="ARBA" id="ARBA00022679"/>
    </source>
</evidence>
<dbReference type="GO" id="GO:0004017">
    <property type="term" value="F:AMP kinase activity"/>
    <property type="evidence" value="ECO:0007669"/>
    <property type="project" value="UniProtKB-UniRule"/>
</dbReference>
<dbReference type="NCBIfam" id="NF011105">
    <property type="entry name" value="PRK14532.1"/>
    <property type="match status" value="1"/>
</dbReference>
<evidence type="ECO:0000313" key="8">
    <source>
        <dbReference type="EMBL" id="KRN75327.1"/>
    </source>
</evidence>
<keyword evidence="4 5" id="KW-0418">Kinase</keyword>
<dbReference type="Proteomes" id="UP000051655">
    <property type="component" value="Unassembled WGS sequence"/>
</dbReference>
<evidence type="ECO:0000256" key="4">
    <source>
        <dbReference type="ARBA" id="ARBA00022777"/>
    </source>
</evidence>
<dbReference type="GO" id="GO:0005524">
    <property type="term" value="F:ATP binding"/>
    <property type="evidence" value="ECO:0007669"/>
    <property type="project" value="UniProtKB-UniRule"/>
</dbReference>
<comment type="similarity">
    <text evidence="5 6">Belongs to the adenylate kinase family.</text>
</comment>
<dbReference type="CDD" id="cd01428">
    <property type="entry name" value="ADK"/>
    <property type="match status" value="1"/>
</dbReference>
<dbReference type="InterPro" id="IPR000850">
    <property type="entry name" value="Adenylat/UMP-CMP_kin"/>
</dbReference>
<keyword evidence="9" id="KW-1185">Reference proteome</keyword>
<keyword evidence="2 5" id="KW-0545">Nucleotide biosynthesis</keyword>